<dbReference type="AlphaFoldDB" id="A0A847TMA9"/>
<feature type="transmembrane region" description="Helical" evidence="2">
    <location>
        <begin position="87"/>
        <end position="116"/>
    </location>
</feature>
<dbReference type="Proteomes" id="UP000619835">
    <property type="component" value="Unassembled WGS sequence"/>
</dbReference>
<proteinExistence type="predicted"/>
<organism evidence="3 4">
    <name type="scientific">Haloferax volcanii</name>
    <name type="common">Halobacterium volcanii</name>
    <dbReference type="NCBI Taxonomy" id="2246"/>
    <lineage>
        <taxon>Archaea</taxon>
        <taxon>Methanobacteriati</taxon>
        <taxon>Methanobacteriota</taxon>
        <taxon>Stenosarchaea group</taxon>
        <taxon>Halobacteria</taxon>
        <taxon>Halobacteriales</taxon>
        <taxon>Haloferacaceae</taxon>
        <taxon>Haloferax</taxon>
    </lineage>
</organism>
<gene>
    <name evidence="3" type="ORF">GOC85_03165</name>
</gene>
<dbReference type="RefSeq" id="WP_170076449.1">
    <property type="nucleotide sequence ID" value="NZ_WOWC01000001.1"/>
</dbReference>
<protein>
    <submittedName>
        <fullName evidence="3">Zinc ribbon domain-containing protein</fullName>
    </submittedName>
</protein>
<keyword evidence="2" id="KW-0812">Transmembrane</keyword>
<comment type="caution">
    <text evidence="3">The sequence shown here is derived from an EMBL/GenBank/DDBJ whole genome shotgun (WGS) entry which is preliminary data.</text>
</comment>
<accession>A0A847TMA9</accession>
<evidence type="ECO:0000256" key="2">
    <source>
        <dbReference type="SAM" id="Phobius"/>
    </source>
</evidence>
<dbReference type="EMBL" id="WOWC01000001">
    <property type="protein sequence ID" value="NLV01579.1"/>
    <property type="molecule type" value="Genomic_DNA"/>
</dbReference>
<keyword evidence="2" id="KW-0472">Membrane</keyword>
<feature type="transmembrane region" description="Helical" evidence="2">
    <location>
        <begin position="63"/>
        <end position="80"/>
    </location>
</feature>
<sequence>MASTPADDSTRERGPGEAFCRDCGAVIDARAEICPECGVRQRDPPKSSVDSALDDLFDGGNPFVAAVLSAVFPGLGQLYNRELERGLVFAVGFIVATASVMVLIGFLLAPAVWLYAVYDAYTRADFRAEELQRESGRDRETEVSVSEAAGDEAAGDEAADHEESDDEETDDDREE</sequence>
<evidence type="ECO:0000313" key="4">
    <source>
        <dbReference type="Proteomes" id="UP000619835"/>
    </source>
</evidence>
<keyword evidence="2" id="KW-1133">Transmembrane helix</keyword>
<evidence type="ECO:0000313" key="3">
    <source>
        <dbReference type="EMBL" id="NLV01579.1"/>
    </source>
</evidence>
<feature type="compositionally biased region" description="Acidic residues" evidence="1">
    <location>
        <begin position="149"/>
        <end position="175"/>
    </location>
</feature>
<name>A0A847TMA9_HALVO</name>
<evidence type="ECO:0000256" key="1">
    <source>
        <dbReference type="SAM" id="MobiDB-lite"/>
    </source>
</evidence>
<feature type="region of interest" description="Disordered" evidence="1">
    <location>
        <begin position="131"/>
        <end position="175"/>
    </location>
</feature>
<reference evidence="3" key="1">
    <citation type="submission" date="2019-12" db="EMBL/GenBank/DDBJ databases">
        <title>Haloferax alexandrinus strain pws11.</title>
        <authorList>
            <person name="Verma D.K."/>
            <person name="Gopal K."/>
            <person name="Prasad E.S."/>
        </authorList>
    </citation>
    <scope>NUCLEOTIDE SEQUENCE</scope>
    <source>
        <strain evidence="3">Pws11</strain>
    </source>
</reference>
<feature type="compositionally biased region" description="Basic and acidic residues" evidence="1">
    <location>
        <begin position="131"/>
        <end position="142"/>
    </location>
</feature>